<reference evidence="2" key="1">
    <citation type="journal article" date="2021" name="Proc. Natl. Acad. Sci. U.S.A.">
        <title>A Catalog of Tens of Thousands of Viruses from Human Metagenomes Reveals Hidden Associations with Chronic Diseases.</title>
        <authorList>
            <person name="Tisza M.J."/>
            <person name="Buck C.B."/>
        </authorList>
    </citation>
    <scope>NUCLEOTIDE SEQUENCE</scope>
    <source>
        <strain evidence="2">Ctnhb8</strain>
    </source>
</reference>
<evidence type="ECO:0000256" key="1">
    <source>
        <dbReference type="SAM" id="Phobius"/>
    </source>
</evidence>
<accession>A0A8S5VE81</accession>
<evidence type="ECO:0000313" key="2">
    <source>
        <dbReference type="EMBL" id="DAG04990.1"/>
    </source>
</evidence>
<organism evidence="2">
    <name type="scientific">Myoviridae sp. ctnhb8</name>
    <dbReference type="NCBI Taxonomy" id="2825171"/>
    <lineage>
        <taxon>Viruses</taxon>
        <taxon>Duplodnaviria</taxon>
        <taxon>Heunggongvirae</taxon>
        <taxon>Uroviricota</taxon>
        <taxon>Caudoviricetes</taxon>
    </lineage>
</organism>
<name>A0A8S5VE81_9CAUD</name>
<feature type="transmembrane region" description="Helical" evidence="1">
    <location>
        <begin position="38"/>
        <end position="60"/>
    </location>
</feature>
<keyword evidence="1" id="KW-0812">Transmembrane</keyword>
<protein>
    <submittedName>
        <fullName evidence="2">Uncharacterized protein</fullName>
    </submittedName>
</protein>
<feature type="transmembrane region" description="Helical" evidence="1">
    <location>
        <begin position="9"/>
        <end position="26"/>
    </location>
</feature>
<sequence length="141" mass="15653">MKSFITKALMNIGSYALLSLLAYSSIFDNQQLIGISVAAYWVVIFLGLFMGALIMVLSVAKDHTGDEAAKQKLIELVREATKRRSKVMRGVQWVCLISITMLLAYSGWVFTAVIYVLVGLIVKFFLAIARDNVEEKKEGAV</sequence>
<keyword evidence="1" id="KW-0472">Membrane</keyword>
<dbReference type="EMBL" id="BK016247">
    <property type="protein sequence ID" value="DAG04990.1"/>
    <property type="molecule type" value="Genomic_DNA"/>
</dbReference>
<feature type="transmembrane region" description="Helical" evidence="1">
    <location>
        <begin position="87"/>
        <end position="106"/>
    </location>
</feature>
<keyword evidence="1" id="KW-1133">Transmembrane helix</keyword>
<proteinExistence type="predicted"/>